<dbReference type="Proteomes" id="UP001153069">
    <property type="component" value="Unassembled WGS sequence"/>
</dbReference>
<feature type="region of interest" description="Disordered" evidence="1">
    <location>
        <begin position="67"/>
        <end position="111"/>
    </location>
</feature>
<gene>
    <name evidence="3" type="ORF">SEMRO_502_G155490.1</name>
</gene>
<reference evidence="3" key="1">
    <citation type="submission" date="2020-06" db="EMBL/GenBank/DDBJ databases">
        <authorList>
            <consortium name="Plant Systems Biology data submission"/>
        </authorList>
    </citation>
    <scope>NUCLEOTIDE SEQUENCE</scope>
    <source>
        <strain evidence="3">D6</strain>
    </source>
</reference>
<keyword evidence="2" id="KW-0732">Signal</keyword>
<evidence type="ECO:0000256" key="1">
    <source>
        <dbReference type="SAM" id="MobiDB-lite"/>
    </source>
</evidence>
<dbReference type="NCBIfam" id="TIGR03833">
    <property type="entry name" value="YwbE family protein"/>
    <property type="match status" value="1"/>
</dbReference>
<dbReference type="Pfam" id="PF09962">
    <property type="entry name" value="DUF2196"/>
    <property type="match status" value="1"/>
</dbReference>
<evidence type="ECO:0000313" key="4">
    <source>
        <dbReference type="Proteomes" id="UP001153069"/>
    </source>
</evidence>
<dbReference type="PANTHER" id="PTHR40069:SF1">
    <property type="entry name" value="YWBE PROTEIN"/>
    <property type="match status" value="1"/>
</dbReference>
<evidence type="ECO:0000256" key="2">
    <source>
        <dbReference type="SAM" id="SignalP"/>
    </source>
</evidence>
<dbReference type="OrthoDB" id="20105at2759"/>
<feature type="chain" id="PRO_5040174064" evidence="2">
    <location>
        <begin position="22"/>
        <end position="180"/>
    </location>
</feature>
<feature type="compositionally biased region" description="Pro residues" evidence="1">
    <location>
        <begin position="95"/>
        <end position="106"/>
    </location>
</feature>
<accession>A0A9N8DZH7</accession>
<feature type="compositionally biased region" description="Basic and acidic residues" evidence="1">
    <location>
        <begin position="75"/>
        <end position="86"/>
    </location>
</feature>
<name>A0A9N8DZH7_9STRA</name>
<sequence length="180" mass="20264">MALLRPTHLLGLMNAMWLVQSLGSYRLPVRTTFRLAVNSISTNNKSLPCWHTVGFFRQPSACFMVRRNYRTTSSRNEDKPGRPDRRQRSRRGRPRSPPPPMPPPGSPGRGCFKELIKPGLAVLVVQKSHQRSGEETRGEVDRLLTNSRYHPRGIKVMLVGGIVGRVTRIASEEKSTDVPP</sequence>
<comment type="caution">
    <text evidence="3">The sequence shown here is derived from an EMBL/GenBank/DDBJ whole genome shotgun (WGS) entry which is preliminary data.</text>
</comment>
<evidence type="ECO:0000313" key="3">
    <source>
        <dbReference type="EMBL" id="CAB9511757.1"/>
    </source>
</evidence>
<dbReference type="InterPro" id="IPR019240">
    <property type="entry name" value="DUF2196"/>
</dbReference>
<feature type="signal peptide" evidence="2">
    <location>
        <begin position="1"/>
        <end position="21"/>
    </location>
</feature>
<dbReference type="PANTHER" id="PTHR40069">
    <property type="entry name" value="YWBE PROTEIN"/>
    <property type="match status" value="1"/>
</dbReference>
<proteinExistence type="predicted"/>
<protein>
    <submittedName>
        <fullName evidence="3">Uncharacterized conserved protein (DUF2196)</fullName>
    </submittedName>
</protein>
<keyword evidence="4" id="KW-1185">Reference proteome</keyword>
<dbReference type="AlphaFoldDB" id="A0A9N8DZH7"/>
<organism evidence="3 4">
    <name type="scientific">Seminavis robusta</name>
    <dbReference type="NCBI Taxonomy" id="568900"/>
    <lineage>
        <taxon>Eukaryota</taxon>
        <taxon>Sar</taxon>
        <taxon>Stramenopiles</taxon>
        <taxon>Ochrophyta</taxon>
        <taxon>Bacillariophyta</taxon>
        <taxon>Bacillariophyceae</taxon>
        <taxon>Bacillariophycidae</taxon>
        <taxon>Naviculales</taxon>
        <taxon>Naviculaceae</taxon>
        <taxon>Seminavis</taxon>
    </lineage>
</organism>
<dbReference type="EMBL" id="CAICTM010000501">
    <property type="protein sequence ID" value="CAB9511757.1"/>
    <property type="molecule type" value="Genomic_DNA"/>
</dbReference>